<keyword evidence="1" id="KW-0378">Hydrolase</keyword>
<dbReference type="HOGENOM" id="CLU_032916_1_1_0"/>
<dbReference type="OrthoDB" id="9772308at2"/>
<sequence>MDTLEELKTLLGQVSDLEAAAALLSWDQETHMPPAAASVRGLQVATVASLAHERFTTPRIEELLCGLEAQPAESGTVEEALVRVTRRDYDRATKIPTEFVEEKARAENEAHHAWLAARKNDDFRSFEPHLEKMFDLARRYADLVGFDDHPYDALLDDYEPGARAAEVKRIFAGLRDETLPLLQAIVAAGDATDYGVLTREFDVDRQRRFALEVAEDLGLKGEFSRLDISAHPFQTNFSRNDIRITTRFDAHYFPMSLFGTWHETGHGMYEHGVAAELARTPLSRGASLGVHESQSRMFENLIGRSRPFWQHYFPHFQAVFPEALEGIDAEMLYKAVNRVQPSLIRVEADEVTYNFHIMLRFELELAVLEGTLNVSELPEAWNAKMEQYLGVTPRSNAEGVLQDIHWSAGLIGYFPTYSLGNLLSVQLLEAAKAQDSAIEPGLRSGQYGPLLAWLQHHVHRHGRTLTPRELTERATGRSLSAEPYVRYLREKYQDIYALPQTALQP</sequence>
<evidence type="ECO:0000313" key="5">
    <source>
        <dbReference type="Proteomes" id="UP000010467"/>
    </source>
</evidence>
<evidence type="ECO:0000256" key="1">
    <source>
        <dbReference type="PIRNR" id="PIRNR006615"/>
    </source>
</evidence>
<evidence type="ECO:0000256" key="2">
    <source>
        <dbReference type="PIRSR" id="PIRSR006615-1"/>
    </source>
</evidence>
<evidence type="ECO:0000256" key="3">
    <source>
        <dbReference type="PIRSR" id="PIRSR006615-2"/>
    </source>
</evidence>
<dbReference type="GO" id="GO:0046872">
    <property type="term" value="F:metal ion binding"/>
    <property type="evidence" value="ECO:0007669"/>
    <property type="project" value="UniProtKB-KW"/>
</dbReference>
<accession>L0A101</accession>
<dbReference type="EC" id="3.4.17.19" evidence="1"/>
<feature type="binding site" evidence="2">
    <location>
        <position position="262"/>
    </location>
    <ligand>
        <name>Zn(2+)</name>
        <dbReference type="ChEBI" id="CHEBI:29105"/>
        <note>catalytic</note>
    </ligand>
</feature>
<dbReference type="InterPro" id="IPR001333">
    <property type="entry name" value="Peptidase_M32_Taq"/>
</dbReference>
<keyword evidence="5" id="KW-1185">Reference proteome</keyword>
<name>L0A101_DEIPD</name>
<organism evidence="4 5">
    <name type="scientific">Deinococcus peraridilitoris (strain DSM 19664 / LMG 22246 / CIP 109416 / KR-200)</name>
    <dbReference type="NCBI Taxonomy" id="937777"/>
    <lineage>
        <taxon>Bacteria</taxon>
        <taxon>Thermotogati</taxon>
        <taxon>Deinococcota</taxon>
        <taxon>Deinococci</taxon>
        <taxon>Deinococcales</taxon>
        <taxon>Deinococcaceae</taxon>
        <taxon>Deinococcus</taxon>
    </lineage>
</organism>
<comment type="cofactor">
    <cofactor evidence="2">
        <name>Zn(2+)</name>
        <dbReference type="ChEBI" id="CHEBI:29105"/>
    </cofactor>
    <text evidence="2">Binds 1 zinc ion per subunit.</text>
</comment>
<dbReference type="PANTHER" id="PTHR34217">
    <property type="entry name" value="METAL-DEPENDENT CARBOXYPEPTIDASE"/>
    <property type="match status" value="1"/>
</dbReference>
<dbReference type="KEGG" id="dpd:Deipe_1113"/>
<dbReference type="Gene3D" id="1.10.1370.30">
    <property type="match status" value="1"/>
</dbReference>
<feature type="binding site" evidence="2">
    <location>
        <position position="266"/>
    </location>
    <ligand>
        <name>Zn(2+)</name>
        <dbReference type="ChEBI" id="CHEBI:29105"/>
        <note>catalytic</note>
    </ligand>
</feature>
<keyword evidence="2" id="KW-0862">Zinc</keyword>
<dbReference type="RefSeq" id="WP_015234983.1">
    <property type="nucleotide sequence ID" value="NC_019793.1"/>
</dbReference>
<dbReference type="SUPFAM" id="SSF55486">
    <property type="entry name" value="Metalloproteases ('zincins'), catalytic domain"/>
    <property type="match status" value="1"/>
</dbReference>
<keyword evidence="1" id="KW-0482">Metalloprotease</keyword>
<keyword evidence="1" id="KW-0645">Protease</keyword>
<dbReference type="eggNOG" id="COG2317">
    <property type="taxonomic scope" value="Bacteria"/>
</dbReference>
<dbReference type="AlphaFoldDB" id="L0A101"/>
<dbReference type="PATRIC" id="fig|937777.3.peg.1116"/>
<dbReference type="GO" id="GO:0006508">
    <property type="term" value="P:proteolysis"/>
    <property type="evidence" value="ECO:0007669"/>
    <property type="project" value="UniProtKB-UniRule"/>
</dbReference>
<reference evidence="5" key="1">
    <citation type="submission" date="2012-03" db="EMBL/GenBank/DDBJ databases">
        <title>Complete sequence of chromosome of Deinococcus peraridilitoris DSM 19664.</title>
        <authorList>
            <person name="Lucas S."/>
            <person name="Copeland A."/>
            <person name="Lapidus A."/>
            <person name="Glavina del Rio T."/>
            <person name="Dalin E."/>
            <person name="Tice H."/>
            <person name="Bruce D."/>
            <person name="Goodwin L."/>
            <person name="Pitluck S."/>
            <person name="Peters L."/>
            <person name="Mikhailova N."/>
            <person name="Lu M."/>
            <person name="Kyrpides N."/>
            <person name="Mavromatis K."/>
            <person name="Ivanova N."/>
            <person name="Brettin T."/>
            <person name="Detter J.C."/>
            <person name="Han C."/>
            <person name="Larimer F."/>
            <person name="Land M."/>
            <person name="Hauser L."/>
            <person name="Markowitz V."/>
            <person name="Cheng J.-F."/>
            <person name="Hugenholtz P."/>
            <person name="Woyke T."/>
            <person name="Wu D."/>
            <person name="Pukall R."/>
            <person name="Steenblock K."/>
            <person name="Brambilla E."/>
            <person name="Klenk H.-P."/>
            <person name="Eisen J.A."/>
        </authorList>
    </citation>
    <scope>NUCLEOTIDE SEQUENCE [LARGE SCALE GENOMIC DNA]</scope>
    <source>
        <strain evidence="5">DSM 19664 / LMG 22246 / CIP 109416 / KR-200</strain>
    </source>
</reference>
<comment type="function">
    <text evidence="1">Broad specificity carboxypetidase that releases amino acids sequentially from the C-terminus, including neutral, aromatic, polar and basic residues.</text>
</comment>
<feature type="binding site" evidence="2">
    <location>
        <position position="292"/>
    </location>
    <ligand>
        <name>Zn(2+)</name>
        <dbReference type="ChEBI" id="CHEBI:29105"/>
        <note>catalytic</note>
    </ligand>
</feature>
<dbReference type="EMBL" id="CP003382">
    <property type="protein sequence ID" value="AFZ66675.1"/>
    <property type="molecule type" value="Genomic_DNA"/>
</dbReference>
<dbReference type="Pfam" id="PF02074">
    <property type="entry name" value="Peptidase_M32"/>
    <property type="match status" value="1"/>
</dbReference>
<keyword evidence="1 4" id="KW-0121">Carboxypeptidase</keyword>
<dbReference type="PIRSF" id="PIRSF006615">
    <property type="entry name" value="Zn_crbxpep_Taq"/>
    <property type="match status" value="1"/>
</dbReference>
<evidence type="ECO:0000313" key="4">
    <source>
        <dbReference type="EMBL" id="AFZ66675.1"/>
    </source>
</evidence>
<dbReference type="CDD" id="cd06460">
    <property type="entry name" value="M32_Taq"/>
    <property type="match status" value="1"/>
</dbReference>
<dbReference type="GO" id="GO:0004181">
    <property type="term" value="F:metallocarboxypeptidase activity"/>
    <property type="evidence" value="ECO:0007669"/>
    <property type="project" value="UniProtKB-UniRule"/>
</dbReference>
<protein>
    <recommendedName>
        <fullName evidence="1">Metal-dependent carboxypeptidase</fullName>
        <ecNumber evidence="1">3.4.17.19</ecNumber>
    </recommendedName>
</protein>
<gene>
    <name evidence="4" type="ordered locus">Deipe_1113</name>
</gene>
<dbReference type="PROSITE" id="PS52034">
    <property type="entry name" value="PEPTIDASE_M32"/>
    <property type="match status" value="1"/>
</dbReference>
<dbReference type="STRING" id="937777.Deipe_1113"/>
<keyword evidence="1 2" id="KW-0479">Metal-binding</keyword>
<dbReference type="PANTHER" id="PTHR34217:SF1">
    <property type="entry name" value="CARBOXYPEPTIDASE 1"/>
    <property type="match status" value="1"/>
</dbReference>
<comment type="similarity">
    <text evidence="1">Belongs to the peptidase M32 family.</text>
</comment>
<proteinExistence type="inferred from homology"/>
<comment type="catalytic activity">
    <reaction evidence="1">
        <text>Release of a C-terminal amino acid with broad specificity, except for -Pro.</text>
        <dbReference type="EC" id="3.4.17.19"/>
    </reaction>
</comment>
<dbReference type="PRINTS" id="PR00998">
    <property type="entry name" value="CRBOXYPTASET"/>
</dbReference>
<feature type="active site" description="Proton donor/acceptor" evidence="3">
    <location>
        <position position="263"/>
    </location>
</feature>
<dbReference type="Proteomes" id="UP000010467">
    <property type="component" value="Chromosome"/>
</dbReference>